<dbReference type="PANTHER" id="PTHR19321:SF4">
    <property type="entry name" value="65-KDA MICROTUBULE-ASSOCIATED PROTEIN 5"/>
    <property type="match status" value="1"/>
</dbReference>
<proteinExistence type="inferred from homology"/>
<name>A0A2N9GUR4_FAGSY</name>
<evidence type="ECO:0000256" key="5">
    <source>
        <dbReference type="SAM" id="MobiDB-lite"/>
    </source>
</evidence>
<dbReference type="PANTHER" id="PTHR19321">
    <property type="entry name" value="PROTEIN REGULATOR OF CYTOKINESIS 1 PRC1-RELATED"/>
    <property type="match status" value="1"/>
</dbReference>
<feature type="compositionally biased region" description="Polar residues" evidence="5">
    <location>
        <begin position="528"/>
        <end position="538"/>
    </location>
</feature>
<feature type="region of interest" description="Disordered" evidence="5">
    <location>
        <begin position="512"/>
        <end position="551"/>
    </location>
</feature>
<accession>A0A2N9GUR4</accession>
<dbReference type="EMBL" id="OIVN01002375">
    <property type="protein sequence ID" value="SPD03100.1"/>
    <property type="molecule type" value="Genomic_DNA"/>
</dbReference>
<protein>
    <recommendedName>
        <fullName evidence="7">65-kDa microtubule-associated protein 5</fullName>
    </recommendedName>
</protein>
<keyword evidence="3" id="KW-0493">Microtubule</keyword>
<dbReference type="GO" id="GO:0000226">
    <property type="term" value="P:microtubule cytoskeleton organization"/>
    <property type="evidence" value="ECO:0007669"/>
    <property type="project" value="InterPro"/>
</dbReference>
<dbReference type="GO" id="GO:0005819">
    <property type="term" value="C:spindle"/>
    <property type="evidence" value="ECO:0007669"/>
    <property type="project" value="TreeGrafter"/>
</dbReference>
<dbReference type="AlphaFoldDB" id="A0A2N9GUR4"/>
<dbReference type="Gene3D" id="1.20.58.1520">
    <property type="match status" value="1"/>
</dbReference>
<evidence type="ECO:0000256" key="1">
    <source>
        <dbReference type="ARBA" id="ARBA00004245"/>
    </source>
</evidence>
<evidence type="ECO:0008006" key="7">
    <source>
        <dbReference type="Google" id="ProtNLM"/>
    </source>
</evidence>
<dbReference type="GO" id="GO:0008017">
    <property type="term" value="F:microtubule binding"/>
    <property type="evidence" value="ECO:0007669"/>
    <property type="project" value="InterPro"/>
</dbReference>
<gene>
    <name evidence="6" type="ORF">FSB_LOCUS30982</name>
</gene>
<evidence type="ECO:0000256" key="3">
    <source>
        <dbReference type="ARBA" id="ARBA00022701"/>
    </source>
</evidence>
<reference evidence="6" key="1">
    <citation type="submission" date="2018-02" db="EMBL/GenBank/DDBJ databases">
        <authorList>
            <person name="Cohen D.B."/>
            <person name="Kent A.D."/>
        </authorList>
    </citation>
    <scope>NUCLEOTIDE SEQUENCE</scope>
</reference>
<keyword evidence="4" id="KW-0963">Cytoplasm</keyword>
<keyword evidence="4" id="KW-0206">Cytoskeleton</keyword>
<organism evidence="6">
    <name type="scientific">Fagus sylvatica</name>
    <name type="common">Beechnut</name>
    <dbReference type="NCBI Taxonomy" id="28930"/>
    <lineage>
        <taxon>Eukaryota</taxon>
        <taxon>Viridiplantae</taxon>
        <taxon>Streptophyta</taxon>
        <taxon>Embryophyta</taxon>
        <taxon>Tracheophyta</taxon>
        <taxon>Spermatophyta</taxon>
        <taxon>Magnoliopsida</taxon>
        <taxon>eudicotyledons</taxon>
        <taxon>Gunneridae</taxon>
        <taxon>Pentapetalae</taxon>
        <taxon>rosids</taxon>
        <taxon>fabids</taxon>
        <taxon>Fagales</taxon>
        <taxon>Fagaceae</taxon>
        <taxon>Fagus</taxon>
    </lineage>
</organism>
<evidence type="ECO:0000256" key="4">
    <source>
        <dbReference type="ARBA" id="ARBA00023212"/>
    </source>
</evidence>
<sequence length="587" mass="66737">MTTMPPTLSPSRTTCASLLHELQIIWDEIGESDSERDKMLLQLEQECLDIYRKKVEKTRKYKADLHQSLAEAEAEIANIVSGLGEHASFSRGRGTLKEQISAIKPILEELRSKKQERIKEFSEIQSQIVYICAEIAGHGQSNSSSDPQVNERDLTVKTLGELKSHLQELQNEKIFRLQKVNSHVNTVRELAVVMSIDFSKTVNDVHPSLSDSLGNQLKNISNDTLARLTGVIQSLKQEKQQRLQKELLYYVVMLPQKIELHNIVSLQDLGRTLIDLWNLMDTPVDERKRFDHVTSLISSSVDEVSRQGCLALDIIEQAEIEVEQLTVLKGGKMKELVFKRQNELEEIYRGVHMDVDSEAARQILINLIDSGNVDLSDLLSSMDDQIVKAKEQALSRKDILDKVEKWRYATEEEKWLEEYERDENRYSAGRGAHKNLKRAEKARNLVSKIPSIVDNLTAKVKAWEVEKGIPFLYDKVPILHSLEEYIVLRQEREEEKRKSREQKRLQEQLAAEQEALFGSRPTPKKPLGQSTSTNTMVGTPTGRRLATPSGCHGISAGKEYRESGRVNNIIPLNYVALPKDDAISRGN</sequence>
<dbReference type="GO" id="GO:0005874">
    <property type="term" value="C:microtubule"/>
    <property type="evidence" value="ECO:0007669"/>
    <property type="project" value="UniProtKB-KW"/>
</dbReference>
<dbReference type="InterPro" id="IPR007145">
    <property type="entry name" value="MAP65_Ase1_PRC1"/>
</dbReference>
<dbReference type="GO" id="GO:0005737">
    <property type="term" value="C:cytoplasm"/>
    <property type="evidence" value="ECO:0007669"/>
    <property type="project" value="TreeGrafter"/>
</dbReference>
<dbReference type="Pfam" id="PF03999">
    <property type="entry name" value="MAP65_ASE1"/>
    <property type="match status" value="2"/>
</dbReference>
<comment type="similarity">
    <text evidence="2">Belongs to the MAP65/ASE1 family.</text>
</comment>
<evidence type="ECO:0000313" key="6">
    <source>
        <dbReference type="EMBL" id="SPD03100.1"/>
    </source>
</evidence>
<evidence type="ECO:0000256" key="2">
    <source>
        <dbReference type="ARBA" id="ARBA00006187"/>
    </source>
</evidence>
<comment type="subcellular location">
    <subcellularLocation>
        <location evidence="1">Cytoplasm</location>
        <location evidence="1">Cytoskeleton</location>
    </subcellularLocation>
</comment>